<dbReference type="GO" id="GO:0009279">
    <property type="term" value="C:cell outer membrane"/>
    <property type="evidence" value="ECO:0007669"/>
    <property type="project" value="UniProtKB-SubCell"/>
</dbReference>
<gene>
    <name evidence="3" type="ORF">NCTC11694_01453</name>
</gene>
<name>A0A7H4LVX3_9ENTR</name>
<dbReference type="GO" id="GO:0015562">
    <property type="term" value="F:efflux transmembrane transporter activity"/>
    <property type="evidence" value="ECO:0007669"/>
    <property type="project" value="InterPro"/>
</dbReference>
<proteinExistence type="inferred from homology"/>
<comment type="caution">
    <text evidence="3">The sequence shown here is derived from an EMBL/GenBank/DDBJ whole genome shotgun (WGS) entry which is preliminary data.</text>
</comment>
<evidence type="ECO:0000256" key="2">
    <source>
        <dbReference type="ARBA" id="ARBA00007613"/>
    </source>
</evidence>
<dbReference type="Proteomes" id="UP000255050">
    <property type="component" value="Unassembled WGS sequence"/>
</dbReference>
<evidence type="ECO:0000313" key="4">
    <source>
        <dbReference type="Proteomes" id="UP000255050"/>
    </source>
</evidence>
<organism evidence="3 4">
    <name type="scientific">Klebsiella michiganensis</name>
    <dbReference type="NCBI Taxonomy" id="1134687"/>
    <lineage>
        <taxon>Bacteria</taxon>
        <taxon>Pseudomonadati</taxon>
        <taxon>Pseudomonadota</taxon>
        <taxon>Gammaproteobacteria</taxon>
        <taxon>Enterobacterales</taxon>
        <taxon>Enterobacteriaceae</taxon>
        <taxon>Klebsiella/Raoultella group</taxon>
        <taxon>Klebsiella</taxon>
    </lineage>
</organism>
<dbReference type="EMBL" id="UGJR01000002">
    <property type="protein sequence ID" value="STR40299.1"/>
    <property type="molecule type" value="Genomic_DNA"/>
</dbReference>
<dbReference type="InterPro" id="IPR003423">
    <property type="entry name" value="OMP_efflux"/>
</dbReference>
<evidence type="ECO:0000313" key="3">
    <source>
        <dbReference type="EMBL" id="STR40299.1"/>
    </source>
</evidence>
<sequence length="110" mass="11921">MKRLLIARPRISGPLDIKKAVKNAVNWHPAITQEVSKLQEMAQKVDVAKAKYYPQISAGMNNGYSNTYSDAGYTPSLVVSVSQMLYDFGKVSSSVRAADSGVPSSRPPSC</sequence>
<dbReference type="AlphaFoldDB" id="A0A7H4LVX3"/>
<dbReference type="Gene3D" id="1.20.1600.10">
    <property type="entry name" value="Outer membrane efflux proteins (OEP)"/>
    <property type="match status" value="1"/>
</dbReference>
<dbReference type="SUPFAM" id="SSF56954">
    <property type="entry name" value="Outer membrane efflux proteins (OEP)"/>
    <property type="match status" value="1"/>
</dbReference>
<protein>
    <submittedName>
        <fullName evidence="3">Putative outer membrane efflux protein</fullName>
    </submittedName>
</protein>
<reference evidence="3 4" key="1">
    <citation type="submission" date="2018-06" db="EMBL/GenBank/DDBJ databases">
        <authorList>
            <consortium name="Pathogen Informatics"/>
            <person name="Doyle S."/>
        </authorList>
    </citation>
    <scope>NUCLEOTIDE SEQUENCE [LARGE SCALE GENOMIC DNA]</scope>
    <source>
        <strain evidence="3 4">NCTC11694</strain>
    </source>
</reference>
<evidence type="ECO:0000256" key="1">
    <source>
        <dbReference type="ARBA" id="ARBA00004442"/>
    </source>
</evidence>
<accession>A0A7H4LVX3</accession>
<comment type="subcellular location">
    <subcellularLocation>
        <location evidence="1">Cell outer membrane</location>
    </subcellularLocation>
</comment>
<dbReference type="Pfam" id="PF02321">
    <property type="entry name" value="OEP"/>
    <property type="match status" value="1"/>
</dbReference>
<comment type="similarity">
    <text evidence="2">Belongs to the outer membrane factor (OMF) (TC 1.B.17) family.</text>
</comment>